<evidence type="ECO:0000256" key="4">
    <source>
        <dbReference type="ARBA" id="ARBA00012079"/>
    </source>
</evidence>
<proteinExistence type="predicted"/>
<evidence type="ECO:0000256" key="5">
    <source>
        <dbReference type="ARBA" id="ARBA00022485"/>
    </source>
</evidence>
<comment type="pathway">
    <text evidence="2">Energy metabolism; nitrogen metabolism.</text>
</comment>
<keyword evidence="11" id="KW-0411">Iron-sulfur</keyword>
<gene>
    <name evidence="20" type="ORF">NNL22_12915</name>
</gene>
<comment type="pathway">
    <text evidence="3">Nitrogen metabolism.</text>
</comment>
<dbReference type="InterPro" id="IPR009051">
    <property type="entry name" value="Helical_ferredxn"/>
</dbReference>
<dbReference type="PANTHER" id="PTHR42783">
    <property type="entry name" value="GLUTAMATE SYNTHASE [NADPH] SMALL CHAIN"/>
    <property type="match status" value="1"/>
</dbReference>
<keyword evidence="10" id="KW-0408">Iron</keyword>
<dbReference type="Gene3D" id="3.50.50.60">
    <property type="entry name" value="FAD/NAD(P)-binding domain"/>
    <property type="match status" value="2"/>
</dbReference>
<dbReference type="InterPro" id="IPR036188">
    <property type="entry name" value="FAD/NAD-bd_sf"/>
</dbReference>
<evidence type="ECO:0000256" key="13">
    <source>
        <dbReference type="ARBA" id="ARBA00037898"/>
    </source>
</evidence>
<keyword evidence="12" id="KW-0314">Glutamate biosynthesis</keyword>
<evidence type="ECO:0000256" key="10">
    <source>
        <dbReference type="ARBA" id="ARBA00023004"/>
    </source>
</evidence>
<evidence type="ECO:0000256" key="9">
    <source>
        <dbReference type="ARBA" id="ARBA00023002"/>
    </source>
</evidence>
<comment type="pathway">
    <text evidence="13">Amino-acid biosynthesis; L-glutamate biosynthesis via GLT pathway; L-glutamate from 2-oxoglutarate and L-glutamine (NADP(+) route): step 1/1.</text>
</comment>
<comment type="function">
    <text evidence="15">Catalyzes the conversion of L-glutamine and 2-oxoglutarate into two molecules of L-glutamate.</text>
</comment>
<keyword evidence="21" id="KW-1185">Reference proteome</keyword>
<evidence type="ECO:0000313" key="21">
    <source>
        <dbReference type="Proteomes" id="UP001164472"/>
    </source>
</evidence>
<dbReference type="GO" id="GO:0051539">
    <property type="term" value="F:4 iron, 4 sulfur cluster binding"/>
    <property type="evidence" value="ECO:0007669"/>
    <property type="project" value="UniProtKB-KW"/>
</dbReference>
<evidence type="ECO:0000256" key="15">
    <source>
        <dbReference type="ARBA" id="ARBA00053198"/>
    </source>
</evidence>
<keyword evidence="6" id="KW-0028">Amino-acid biosynthesis</keyword>
<evidence type="ECO:0000313" key="20">
    <source>
        <dbReference type="EMBL" id="UZW73925.1"/>
    </source>
</evidence>
<dbReference type="NCBIfam" id="TIGR01318">
    <property type="entry name" value="gltD_gamma_fam"/>
    <property type="match status" value="1"/>
</dbReference>
<keyword evidence="5" id="KW-0004">4Fe-4S</keyword>
<dbReference type="Gene3D" id="1.10.1060.10">
    <property type="entry name" value="Alpha-helical ferredoxin"/>
    <property type="match status" value="1"/>
</dbReference>
<dbReference type="AlphaFoldDB" id="A0A9E8KP91"/>
<reference evidence="20" key="1">
    <citation type="submission" date="2022-07" db="EMBL/GenBank/DDBJ databases">
        <title>Alkalimarinus sp. nov., isolated from gut of a Alitta virens.</title>
        <authorList>
            <person name="Yang A.I."/>
            <person name="Shin N.-R."/>
        </authorList>
    </citation>
    <scope>NUCLEOTIDE SEQUENCE</scope>
    <source>
        <strain evidence="20">FA028</strain>
    </source>
</reference>
<feature type="domain" description="FAD/NAD(P)-binding" evidence="18">
    <location>
        <begin position="150"/>
        <end position="459"/>
    </location>
</feature>
<feature type="domain" description="Dihydroprymidine dehydrogenase" evidence="19">
    <location>
        <begin position="28"/>
        <end position="137"/>
    </location>
</feature>
<dbReference type="EMBL" id="CP101527">
    <property type="protein sequence ID" value="UZW73925.1"/>
    <property type="molecule type" value="Genomic_DNA"/>
</dbReference>
<name>A0A9E8KP91_9ALTE</name>
<organism evidence="20 21">
    <name type="scientific">Alkalimarinus sediminis</name>
    <dbReference type="NCBI Taxonomy" id="1632866"/>
    <lineage>
        <taxon>Bacteria</taxon>
        <taxon>Pseudomonadati</taxon>
        <taxon>Pseudomonadota</taxon>
        <taxon>Gammaproteobacteria</taxon>
        <taxon>Alteromonadales</taxon>
        <taxon>Alteromonadaceae</taxon>
        <taxon>Alkalimarinus</taxon>
    </lineage>
</organism>
<protein>
    <recommendedName>
        <fullName evidence="16">Glutamate synthase [NADPH] small chain</fullName>
        <ecNumber evidence="4">1.4.1.13</ecNumber>
    </recommendedName>
    <alternativeName>
        <fullName evidence="17">Glutamate synthase subunit beta</fullName>
    </alternativeName>
</protein>
<dbReference type="GO" id="GO:0004355">
    <property type="term" value="F:glutamate synthase (NADPH) activity"/>
    <property type="evidence" value="ECO:0007669"/>
    <property type="project" value="UniProtKB-EC"/>
</dbReference>
<evidence type="ECO:0000256" key="17">
    <source>
        <dbReference type="ARBA" id="ARBA00080114"/>
    </source>
</evidence>
<evidence type="ECO:0000256" key="11">
    <source>
        <dbReference type="ARBA" id="ARBA00023014"/>
    </source>
</evidence>
<dbReference type="PRINTS" id="PR00419">
    <property type="entry name" value="ADXRDTASE"/>
</dbReference>
<dbReference type="PANTHER" id="PTHR42783:SF3">
    <property type="entry name" value="GLUTAMATE SYNTHASE [NADPH] SMALL CHAIN-RELATED"/>
    <property type="match status" value="1"/>
</dbReference>
<accession>A0A9E8KP91</accession>
<dbReference type="InterPro" id="IPR023753">
    <property type="entry name" value="FAD/NAD-binding_dom"/>
</dbReference>
<evidence type="ECO:0000256" key="7">
    <source>
        <dbReference type="ARBA" id="ARBA00022723"/>
    </source>
</evidence>
<evidence type="ECO:0000256" key="12">
    <source>
        <dbReference type="ARBA" id="ARBA00023164"/>
    </source>
</evidence>
<dbReference type="Pfam" id="PF14691">
    <property type="entry name" value="Fer4_20"/>
    <property type="match status" value="1"/>
</dbReference>
<comment type="catalytic activity">
    <reaction evidence="14">
        <text>2 L-glutamate + NADP(+) = L-glutamine + 2-oxoglutarate + NADPH + H(+)</text>
        <dbReference type="Rhea" id="RHEA:15501"/>
        <dbReference type="ChEBI" id="CHEBI:15378"/>
        <dbReference type="ChEBI" id="CHEBI:16810"/>
        <dbReference type="ChEBI" id="CHEBI:29985"/>
        <dbReference type="ChEBI" id="CHEBI:57783"/>
        <dbReference type="ChEBI" id="CHEBI:58349"/>
        <dbReference type="ChEBI" id="CHEBI:58359"/>
        <dbReference type="EC" id="1.4.1.13"/>
    </reaction>
</comment>
<evidence type="ECO:0000256" key="8">
    <source>
        <dbReference type="ARBA" id="ARBA00022857"/>
    </source>
</evidence>
<dbReference type="RefSeq" id="WP_251811386.1">
    <property type="nucleotide sequence ID" value="NZ_CP101527.1"/>
</dbReference>
<evidence type="ECO:0000256" key="2">
    <source>
        <dbReference type="ARBA" id="ARBA00004802"/>
    </source>
</evidence>
<dbReference type="FunFam" id="1.10.1060.10:FF:000004">
    <property type="entry name" value="Glutamate synthase, small subunit"/>
    <property type="match status" value="1"/>
</dbReference>
<keyword evidence="9" id="KW-0560">Oxidoreductase</keyword>
<dbReference type="FunFam" id="3.50.50.60:FF:000068">
    <property type="entry name" value="Glutamate synthase small subunit"/>
    <property type="match status" value="1"/>
</dbReference>
<dbReference type="FunFam" id="3.50.50.60:FF:000077">
    <property type="entry name" value="Glutamate synthase small subunit"/>
    <property type="match status" value="1"/>
</dbReference>
<dbReference type="Pfam" id="PF07992">
    <property type="entry name" value="Pyr_redox_2"/>
    <property type="match status" value="1"/>
</dbReference>
<dbReference type="SUPFAM" id="SSF46548">
    <property type="entry name" value="alpha-helical ferredoxin"/>
    <property type="match status" value="1"/>
</dbReference>
<dbReference type="GO" id="GO:0046872">
    <property type="term" value="F:metal ion binding"/>
    <property type="evidence" value="ECO:0007669"/>
    <property type="project" value="UniProtKB-KW"/>
</dbReference>
<dbReference type="InterPro" id="IPR006006">
    <property type="entry name" value="GltD-like"/>
</dbReference>
<dbReference type="KEGG" id="asem:NNL22_12915"/>
<comment type="cofactor">
    <cofactor evidence="1">
        <name>[4Fe-4S] cluster</name>
        <dbReference type="ChEBI" id="CHEBI:49883"/>
    </cofactor>
</comment>
<dbReference type="GO" id="GO:0006537">
    <property type="term" value="P:glutamate biosynthetic process"/>
    <property type="evidence" value="ECO:0007669"/>
    <property type="project" value="UniProtKB-KW"/>
</dbReference>
<evidence type="ECO:0000256" key="3">
    <source>
        <dbReference type="ARBA" id="ARBA00004909"/>
    </source>
</evidence>
<dbReference type="EC" id="1.4.1.13" evidence="4"/>
<keyword evidence="8" id="KW-0521">NADP</keyword>
<dbReference type="InterPro" id="IPR028261">
    <property type="entry name" value="DPD_II"/>
</dbReference>
<evidence type="ECO:0000256" key="1">
    <source>
        <dbReference type="ARBA" id="ARBA00001966"/>
    </source>
</evidence>
<evidence type="ECO:0000256" key="16">
    <source>
        <dbReference type="ARBA" id="ARBA00073489"/>
    </source>
</evidence>
<keyword evidence="7" id="KW-0479">Metal-binding</keyword>
<evidence type="ECO:0000256" key="14">
    <source>
        <dbReference type="ARBA" id="ARBA00048151"/>
    </source>
</evidence>
<dbReference type="Proteomes" id="UP001164472">
    <property type="component" value="Chromosome"/>
</dbReference>
<dbReference type="SUPFAM" id="SSF51971">
    <property type="entry name" value="Nucleotide-binding domain"/>
    <property type="match status" value="1"/>
</dbReference>
<evidence type="ECO:0000259" key="19">
    <source>
        <dbReference type="Pfam" id="PF14691"/>
    </source>
</evidence>
<sequence length="472" mass="52075">MTDRLNNDFQFVDVGRQDPDKVPAEIRKNEFGEIYKPFKKQEVESQSHRCLECGNPYCEWKCPVHNYIPNWLKLVSEGNILEAAELCHQTNSLPEVCGRVCPQDRLCEGACTLNDGFGAVTIGSAEKYITDTAFAMGWRPDMSNVVWTDKKVAIIGAGPAGLGCADILVRNGVKPVVFDKNPEIGGLLTFGIPEFKLEKDVMTRRREIFETMGIEFKLNTDIGTDISIEQLLEDFDAVFMGMGTYNYMKGGFPGEELEGVYDALPYLISNVNRCLGFEKSPADFIDMKGKKVVVLGGGDTAMDCNRTAIRQQAETVTCAYRRDEENMPGSRKEVVNAKEEGVQFLFNRQPVAIVGEDKVEGVKVVRTQMGEPDENGRRRPEVVEGSEEVLPADAVLIAFGFRPSPAAWFDAQNVNTDDGGRVIAPEQAEFAFQTSNPKIFAGGDMVRGSDLVVTAIAEGRSAAEGILDYLNV</sequence>
<evidence type="ECO:0000259" key="18">
    <source>
        <dbReference type="Pfam" id="PF07992"/>
    </source>
</evidence>
<evidence type="ECO:0000256" key="6">
    <source>
        <dbReference type="ARBA" id="ARBA00022605"/>
    </source>
</evidence>